<sequence>MEKQIPGEPLPSREPTIRSSFGGEQSADGKNLVEQVEAILQERIRNGDQHARFTLGQFYFEEGLYKEAIVQFERLKEKDWQAMYQLGVMYYDGLGTKENHKLACEYMRKVATSESQRAKHLVRAAQYNLGRAHFQGYGVAQSDAEAEKWWILSADDGNPEGSVRAMTMLGMFYSREDTKNLKKAFFWHSEACGAGSLESQGALGVMYEHGQGKRRDPTSAFECLKEASERGSVYAMGNLVAHYYNRKLYTKAADLAAKVSQYQPEDVQTIATHTDCIPGFIAKGIAMACFFYARCLHMGHGVRQNKDEAKTYYSKAFTFDPDMTAMLQNQMTHGRI</sequence>
<keyword evidence="3" id="KW-0677">Repeat</keyword>
<comment type="subcellular location">
    <subcellularLocation>
        <location evidence="1">Cytoplasm</location>
    </subcellularLocation>
</comment>
<comment type="function">
    <text evidence="5">May act as an adapter that regulates LRP2 function.</text>
</comment>
<dbReference type="InterPro" id="IPR052323">
    <property type="entry name" value="LRP2-binding"/>
</dbReference>
<dbReference type="SUPFAM" id="SSF81901">
    <property type="entry name" value="HCP-like"/>
    <property type="match status" value="1"/>
</dbReference>
<keyword evidence="4" id="KW-0802">TPR repeat</keyword>
<dbReference type="InterPro" id="IPR006597">
    <property type="entry name" value="Sel1-like"/>
</dbReference>
<evidence type="ECO:0000256" key="1">
    <source>
        <dbReference type="ARBA" id="ARBA00004496"/>
    </source>
</evidence>
<gene>
    <name evidence="9" type="primary">LOC109486818</name>
</gene>
<dbReference type="SMART" id="SM00671">
    <property type="entry name" value="SEL1"/>
    <property type="match status" value="5"/>
</dbReference>
<dbReference type="InterPro" id="IPR011990">
    <property type="entry name" value="TPR-like_helical_dom_sf"/>
</dbReference>
<dbReference type="Pfam" id="PF08238">
    <property type="entry name" value="Sel1"/>
    <property type="match status" value="5"/>
</dbReference>
<dbReference type="Proteomes" id="UP000515135">
    <property type="component" value="Unplaced"/>
</dbReference>
<reference evidence="9" key="1">
    <citation type="submission" date="2025-08" db="UniProtKB">
        <authorList>
            <consortium name="RefSeq"/>
        </authorList>
    </citation>
    <scope>IDENTIFICATION</scope>
    <source>
        <tissue evidence="9">Gonad</tissue>
    </source>
</reference>
<evidence type="ECO:0000256" key="6">
    <source>
        <dbReference type="ARBA" id="ARBA00039954"/>
    </source>
</evidence>
<evidence type="ECO:0000256" key="3">
    <source>
        <dbReference type="ARBA" id="ARBA00022737"/>
    </source>
</evidence>
<evidence type="ECO:0000256" key="4">
    <source>
        <dbReference type="ARBA" id="ARBA00022803"/>
    </source>
</evidence>
<dbReference type="PANTHER" id="PTHR44554">
    <property type="entry name" value="LRP2-BINDING PROTEIN"/>
    <property type="match status" value="1"/>
</dbReference>
<accession>A0A6P5AJ33</accession>
<dbReference type="Gene3D" id="1.25.40.10">
    <property type="entry name" value="Tetratricopeptide repeat domain"/>
    <property type="match status" value="1"/>
</dbReference>
<proteinExistence type="predicted"/>
<evidence type="ECO:0000256" key="5">
    <source>
        <dbReference type="ARBA" id="ARBA00037614"/>
    </source>
</evidence>
<dbReference type="OrthoDB" id="2384430at2759"/>
<evidence type="ECO:0000313" key="8">
    <source>
        <dbReference type="Proteomes" id="UP000515135"/>
    </source>
</evidence>
<keyword evidence="8" id="KW-1185">Reference proteome</keyword>
<dbReference type="GO" id="GO:0005737">
    <property type="term" value="C:cytoplasm"/>
    <property type="evidence" value="ECO:0007669"/>
    <property type="project" value="UniProtKB-SubCell"/>
</dbReference>
<dbReference type="KEGG" id="bbel:109486818"/>
<dbReference type="PANTHER" id="PTHR44554:SF1">
    <property type="entry name" value="LRP2-BINDING PROTEIN"/>
    <property type="match status" value="1"/>
</dbReference>
<evidence type="ECO:0000256" key="7">
    <source>
        <dbReference type="SAM" id="MobiDB-lite"/>
    </source>
</evidence>
<feature type="region of interest" description="Disordered" evidence="7">
    <location>
        <begin position="1"/>
        <end position="29"/>
    </location>
</feature>
<evidence type="ECO:0000313" key="9">
    <source>
        <dbReference type="RefSeq" id="XP_019646279.1"/>
    </source>
</evidence>
<organism evidence="8 9">
    <name type="scientific">Branchiostoma belcheri</name>
    <name type="common">Amphioxus</name>
    <dbReference type="NCBI Taxonomy" id="7741"/>
    <lineage>
        <taxon>Eukaryota</taxon>
        <taxon>Metazoa</taxon>
        <taxon>Chordata</taxon>
        <taxon>Cephalochordata</taxon>
        <taxon>Leptocardii</taxon>
        <taxon>Amphioxiformes</taxon>
        <taxon>Branchiostomatidae</taxon>
        <taxon>Branchiostoma</taxon>
    </lineage>
</organism>
<protein>
    <recommendedName>
        <fullName evidence="6">LRP2-binding protein</fullName>
    </recommendedName>
</protein>
<dbReference type="AlphaFoldDB" id="A0A6P5AJ33"/>
<dbReference type="GeneID" id="109486818"/>
<name>A0A6P5AJ33_BRABE</name>
<evidence type="ECO:0000256" key="2">
    <source>
        <dbReference type="ARBA" id="ARBA00022490"/>
    </source>
</evidence>
<dbReference type="RefSeq" id="XP_019646279.1">
    <property type="nucleotide sequence ID" value="XM_019790720.1"/>
</dbReference>
<keyword evidence="2" id="KW-0963">Cytoplasm</keyword>